<reference evidence="7 8" key="1">
    <citation type="submission" date="2019-09" db="EMBL/GenBank/DDBJ databases">
        <title>Whole genome shotgun sequencing (WGS) of Ellagibacter isourolithinifaciens DSM 104140(T) and Adlercreutzia muris DSM 29508(T).</title>
        <authorList>
            <person name="Stoll D.A."/>
            <person name="Danylec N."/>
            <person name="Huch M."/>
        </authorList>
    </citation>
    <scope>NUCLEOTIDE SEQUENCE [LARGE SCALE GENOMIC DNA]</scope>
    <source>
        <strain evidence="7 8">DSM 104140</strain>
    </source>
</reference>
<dbReference type="InterPro" id="IPR001900">
    <property type="entry name" value="RNase_II/R"/>
</dbReference>
<dbReference type="InterPro" id="IPR050180">
    <property type="entry name" value="RNR_Ribonuclease"/>
</dbReference>
<dbReference type="SUPFAM" id="SSF50249">
    <property type="entry name" value="Nucleic acid-binding proteins"/>
    <property type="match status" value="3"/>
</dbReference>
<dbReference type="InterPro" id="IPR040476">
    <property type="entry name" value="CSD2"/>
</dbReference>
<dbReference type="Gene3D" id="2.40.50.140">
    <property type="entry name" value="Nucleic acid-binding proteins"/>
    <property type="match status" value="2"/>
</dbReference>
<dbReference type="PANTHER" id="PTHR23355:SF9">
    <property type="entry name" value="DIS3-LIKE EXONUCLEASE 2"/>
    <property type="match status" value="1"/>
</dbReference>
<dbReference type="InterPro" id="IPR003029">
    <property type="entry name" value="S1_domain"/>
</dbReference>
<feature type="domain" description="S1 motif" evidence="6">
    <location>
        <begin position="680"/>
        <end position="764"/>
    </location>
</feature>
<keyword evidence="4" id="KW-0963">Cytoplasm</keyword>
<dbReference type="Pfam" id="PF00575">
    <property type="entry name" value="S1"/>
    <property type="match status" value="1"/>
</dbReference>
<dbReference type="OrthoDB" id="5800376at2"/>
<dbReference type="Pfam" id="PF17876">
    <property type="entry name" value="CSD2"/>
    <property type="match status" value="1"/>
</dbReference>
<keyword evidence="3 4" id="KW-0269">Exonuclease</keyword>
<evidence type="ECO:0000256" key="2">
    <source>
        <dbReference type="ARBA" id="ARBA00022801"/>
    </source>
</evidence>
<dbReference type="InterPro" id="IPR012340">
    <property type="entry name" value="NA-bd_OB-fold"/>
</dbReference>
<dbReference type="RefSeq" id="WP_158048941.1">
    <property type="nucleotide sequence ID" value="NZ_WAJR01000004.1"/>
</dbReference>
<dbReference type="AlphaFoldDB" id="A0A6N6NN12"/>
<dbReference type="GeneID" id="98657340"/>
<dbReference type="EC" id="3.1.13.1" evidence="4"/>
<dbReference type="PANTHER" id="PTHR23355">
    <property type="entry name" value="RIBONUCLEASE"/>
    <property type="match status" value="1"/>
</dbReference>
<dbReference type="Pfam" id="PF08206">
    <property type="entry name" value="OB_RNB"/>
    <property type="match status" value="1"/>
</dbReference>
<dbReference type="InterPro" id="IPR011805">
    <property type="entry name" value="RNase_R"/>
</dbReference>
<accession>A0A6N6NN12</accession>
<evidence type="ECO:0000256" key="3">
    <source>
        <dbReference type="ARBA" id="ARBA00022839"/>
    </source>
</evidence>
<evidence type="ECO:0000256" key="4">
    <source>
        <dbReference type="HAMAP-Rule" id="MF_01895"/>
    </source>
</evidence>
<sequence>MPRSKNHTRRVARSRPRGIMQLNPEGYGFVRTSEGEFFVPHAKLGGAFDGDLVEVAPLPANASKGRSHEGFGGGRYGHKPAARVVSVIERAHEVVVGRFEAAEPFGVVVPLDPHIPYDIFTQLSEAPDVEDGAIVRVRIAQFPSRNSAATGHIEEVLEHVDGLDEGVDAVVARHKFETAFSDAALAEAHGASIDEVGALASGYRDLRERFVFTIDPDDARDFDDALSIEQVEGQGRLLWRIGVHIADVSHYVEWGSALDLAARRRATSVYLVDRVIPMIPEELSCGLCSLAPGEVRRSMTVDLYVNERAQLARYEIYPALICSNARLTYGEALEMLEGEGEPAAPEGGKHAPCSDSPALENSPLGCSRRAELRAEHASRPHSGIEDQPVAVEGLYRATVPENAGRAPRAVPHEPNVPSGTFARAQDCLSTEYAPHSQEQRETSLRKRLLQLSRLASLRHAQRERKGGIDFDQPEARVKLDEAGRPQGVELRRKNAATSLVEEMMIWANEVVAEHLSRAKFPCVYRVHEAPDLEGLAQLVPIFEEFPWFGKIDPVGFFTGSQHALQQAVSASRGRAEGELVSSLVLRSMKRAVYREKNCGHYGLASATYCHFTSPIRRYPDLMVHRMLKAELFGRPEKFDQMTTNLGWICEHSSGMEREADDAQRESEELKLAEYLQRFVGQSFSAIVSGVSQGGLYARLDKTAEGFIPVRTLGDDYFSFDAARYTLTGEETGARYRLGQRIAVVLFAVDPRVPLIDLRLAQSSRR</sequence>
<dbReference type="GO" id="GO:0008859">
    <property type="term" value="F:exoribonuclease II activity"/>
    <property type="evidence" value="ECO:0007669"/>
    <property type="project" value="UniProtKB-UniRule"/>
</dbReference>
<proteinExistence type="inferred from homology"/>
<comment type="function">
    <text evidence="4">3'-5' exoribonuclease that releases 5'-nucleoside monophosphates and is involved in maturation of structured RNAs.</text>
</comment>
<dbReference type="Proteomes" id="UP000468668">
    <property type="component" value="Unassembled WGS sequence"/>
</dbReference>
<feature type="region of interest" description="Disordered" evidence="5">
    <location>
        <begin position="339"/>
        <end position="362"/>
    </location>
</feature>
<dbReference type="Pfam" id="PF00773">
    <property type="entry name" value="RNB"/>
    <property type="match status" value="2"/>
</dbReference>
<comment type="similarity">
    <text evidence="4">Belongs to the RNR ribonuclease family. RNase R subfamily.</text>
</comment>
<dbReference type="GO" id="GO:0005829">
    <property type="term" value="C:cytosol"/>
    <property type="evidence" value="ECO:0007669"/>
    <property type="project" value="TreeGrafter"/>
</dbReference>
<dbReference type="InterPro" id="IPR013223">
    <property type="entry name" value="RNase_B_OB_dom"/>
</dbReference>
<keyword evidence="8" id="KW-1185">Reference proteome</keyword>
<dbReference type="CDD" id="cd04471">
    <property type="entry name" value="S1_RNase_R"/>
    <property type="match status" value="1"/>
</dbReference>
<evidence type="ECO:0000256" key="1">
    <source>
        <dbReference type="ARBA" id="ARBA00022722"/>
    </source>
</evidence>
<evidence type="ECO:0000313" key="8">
    <source>
        <dbReference type="Proteomes" id="UP000468668"/>
    </source>
</evidence>
<evidence type="ECO:0000313" key="7">
    <source>
        <dbReference type="EMBL" id="KAB1641773.1"/>
    </source>
</evidence>
<evidence type="ECO:0000256" key="5">
    <source>
        <dbReference type="SAM" id="MobiDB-lite"/>
    </source>
</evidence>
<dbReference type="GO" id="GO:0006402">
    <property type="term" value="P:mRNA catabolic process"/>
    <property type="evidence" value="ECO:0007669"/>
    <property type="project" value="TreeGrafter"/>
</dbReference>
<evidence type="ECO:0000259" key="6">
    <source>
        <dbReference type="PROSITE" id="PS50126"/>
    </source>
</evidence>
<comment type="caution">
    <text evidence="7">The sequence shown here is derived from an EMBL/GenBank/DDBJ whole genome shotgun (WGS) entry which is preliminary data.</text>
</comment>
<organism evidence="7 8">
    <name type="scientific">Ellagibacter isourolithinifaciens</name>
    <dbReference type="NCBI Taxonomy" id="2137581"/>
    <lineage>
        <taxon>Bacteria</taxon>
        <taxon>Bacillati</taxon>
        <taxon>Actinomycetota</taxon>
        <taxon>Coriobacteriia</taxon>
        <taxon>Eggerthellales</taxon>
        <taxon>Eggerthellaceae</taxon>
        <taxon>Ellagibacter</taxon>
    </lineage>
</organism>
<dbReference type="EMBL" id="WAJR01000004">
    <property type="protein sequence ID" value="KAB1641773.1"/>
    <property type="molecule type" value="Genomic_DNA"/>
</dbReference>
<keyword evidence="1 4" id="KW-0540">Nuclease</keyword>
<comment type="subcellular location">
    <subcellularLocation>
        <location evidence="4">Cytoplasm</location>
    </subcellularLocation>
</comment>
<dbReference type="SMART" id="SM00955">
    <property type="entry name" value="RNB"/>
    <property type="match status" value="1"/>
</dbReference>
<comment type="catalytic activity">
    <reaction evidence="4">
        <text>Exonucleolytic cleavage in the 3'- to 5'-direction to yield nucleoside 5'-phosphates.</text>
        <dbReference type="EC" id="3.1.13.1"/>
    </reaction>
</comment>
<keyword evidence="4" id="KW-0694">RNA-binding</keyword>
<keyword evidence="2 4" id="KW-0378">Hydrolase</keyword>
<dbReference type="PROSITE" id="PS50126">
    <property type="entry name" value="S1"/>
    <property type="match status" value="1"/>
</dbReference>
<dbReference type="SMART" id="SM00316">
    <property type="entry name" value="S1"/>
    <property type="match status" value="1"/>
</dbReference>
<protein>
    <recommendedName>
        <fullName evidence="4">Ribonuclease R</fullName>
        <shortName evidence="4">RNase R</shortName>
        <ecNumber evidence="4">3.1.13.1</ecNumber>
    </recommendedName>
</protein>
<dbReference type="HAMAP" id="MF_01895">
    <property type="entry name" value="RNase_R"/>
    <property type="match status" value="1"/>
</dbReference>
<dbReference type="GO" id="GO:0003723">
    <property type="term" value="F:RNA binding"/>
    <property type="evidence" value="ECO:0007669"/>
    <property type="project" value="UniProtKB-UniRule"/>
</dbReference>
<gene>
    <name evidence="4" type="primary">rnr</name>
    <name evidence="7" type="ORF">F8C90_02850</name>
</gene>
<name>A0A6N6NN12_9ACTN</name>